<proteinExistence type="predicted"/>
<feature type="compositionally biased region" description="Basic and acidic residues" evidence="1">
    <location>
        <begin position="63"/>
        <end position="79"/>
    </location>
</feature>
<feature type="compositionally biased region" description="Basic and acidic residues" evidence="1">
    <location>
        <begin position="90"/>
        <end position="102"/>
    </location>
</feature>
<feature type="region of interest" description="Disordered" evidence="1">
    <location>
        <begin position="258"/>
        <end position="289"/>
    </location>
</feature>
<organism evidence="2 3">
    <name type="scientific">Kipferlia bialata</name>
    <dbReference type="NCBI Taxonomy" id="797122"/>
    <lineage>
        <taxon>Eukaryota</taxon>
        <taxon>Metamonada</taxon>
        <taxon>Carpediemonas-like organisms</taxon>
        <taxon>Kipferlia</taxon>
    </lineage>
</organism>
<gene>
    <name evidence="2" type="ORF">KIPB_005602</name>
</gene>
<reference evidence="2 3" key="1">
    <citation type="journal article" date="2018" name="PLoS ONE">
        <title>The draft genome of Kipferlia bialata reveals reductive genome evolution in fornicate parasites.</title>
        <authorList>
            <person name="Tanifuji G."/>
            <person name="Takabayashi S."/>
            <person name="Kume K."/>
            <person name="Takagi M."/>
            <person name="Nakayama T."/>
            <person name="Kamikawa R."/>
            <person name="Inagaki Y."/>
            <person name="Hashimoto T."/>
        </authorList>
    </citation>
    <scope>NUCLEOTIDE SEQUENCE [LARGE SCALE GENOMIC DNA]</scope>
    <source>
        <strain evidence="2">NY0173</strain>
    </source>
</reference>
<accession>A0A9K3CXI9</accession>
<keyword evidence="3" id="KW-1185">Reference proteome</keyword>
<evidence type="ECO:0000313" key="2">
    <source>
        <dbReference type="EMBL" id="GIQ84158.1"/>
    </source>
</evidence>
<evidence type="ECO:0000256" key="1">
    <source>
        <dbReference type="SAM" id="MobiDB-lite"/>
    </source>
</evidence>
<evidence type="ECO:0000313" key="3">
    <source>
        <dbReference type="Proteomes" id="UP000265618"/>
    </source>
</evidence>
<feature type="compositionally biased region" description="Acidic residues" evidence="1">
    <location>
        <begin position="279"/>
        <end position="289"/>
    </location>
</feature>
<feature type="region of interest" description="Disordered" evidence="1">
    <location>
        <begin position="209"/>
        <end position="235"/>
    </location>
</feature>
<sequence>MLGRRVSHQELLRFPTLQLVSGQGLPWHELESLHILSSRHADPDTPTVLAALFRDVRYSSDDLGPRTKTERERERESRGVVRSKSSRQGGDAHPEEQGERDSYVSPDDETSVDCMHICYRLAILRLGVPAQEAIATPWFDTFSSLFSLVPLLYLAPNSKGHTKAVSAIEGMLTKSFDRGAMCVSFLVNRPSLDSLSLSLTSHVAKVQARRQGERKREARVQRRQQREHHGTANAITPASHGHFWFNYCMPCHQMPHPEGDVSSGGVPLTPSRQTKAEVEGDDECEGDEGVDEVPEIDTELDRRRDRMDPHVKQQMQTIARIGAPHAASTVISTVPDTVVCLPEGVRRQALRGLGSLLIADTCCFGCQRRGPYIRDGDDVLIGTGGMLIILPVSQTPGTCVTKQMSAFASTLLLDSPWAEPEAAQQWKRLLTHIPKCFHLDTDVETCTDGDRGKVRHTVWKGVDARAVSLDTTECIIDNARFIVACVMSDTDARERMVG</sequence>
<protein>
    <submittedName>
        <fullName evidence="2">Uncharacterized protein</fullName>
    </submittedName>
</protein>
<name>A0A9K3CXI9_9EUKA</name>
<feature type="region of interest" description="Disordered" evidence="1">
    <location>
        <begin position="63"/>
        <end position="107"/>
    </location>
</feature>
<feature type="compositionally biased region" description="Basic and acidic residues" evidence="1">
    <location>
        <begin position="210"/>
        <end position="220"/>
    </location>
</feature>
<dbReference type="Proteomes" id="UP000265618">
    <property type="component" value="Unassembled WGS sequence"/>
</dbReference>
<dbReference type="EMBL" id="BDIP01001330">
    <property type="protein sequence ID" value="GIQ84158.1"/>
    <property type="molecule type" value="Genomic_DNA"/>
</dbReference>
<comment type="caution">
    <text evidence="2">The sequence shown here is derived from an EMBL/GenBank/DDBJ whole genome shotgun (WGS) entry which is preliminary data.</text>
</comment>
<dbReference type="AlphaFoldDB" id="A0A9K3CXI9"/>